<dbReference type="OrthoDB" id="5795596at2759"/>
<dbReference type="SMART" id="SM00276">
    <property type="entry name" value="GLECT"/>
    <property type="match status" value="2"/>
</dbReference>
<dbReference type="GO" id="GO:0016936">
    <property type="term" value="F:galactoside binding"/>
    <property type="evidence" value="ECO:0007669"/>
    <property type="project" value="TreeGrafter"/>
</dbReference>
<evidence type="ECO:0000256" key="3">
    <source>
        <dbReference type="SAM" id="MobiDB-lite"/>
    </source>
</evidence>
<evidence type="ECO:0000256" key="1">
    <source>
        <dbReference type="ARBA" id="ARBA00022734"/>
    </source>
</evidence>
<dbReference type="Gene3D" id="2.60.120.200">
    <property type="match status" value="2"/>
</dbReference>
<keyword evidence="6" id="KW-1185">Reference proteome</keyword>
<dbReference type="PANTHER" id="PTHR11346:SF176">
    <property type="entry name" value="32 KDA BETA-GALACTOSIDE-BINDING LECTIN LEC-3"/>
    <property type="match status" value="1"/>
</dbReference>
<dbReference type="Pfam" id="PF00337">
    <property type="entry name" value="Gal-bind_lectin"/>
    <property type="match status" value="2"/>
</dbReference>
<dbReference type="Proteomes" id="UP001152798">
    <property type="component" value="Chromosome 5"/>
</dbReference>
<dbReference type="AlphaFoldDB" id="A0A9P0HKH1"/>
<evidence type="ECO:0000259" key="4">
    <source>
        <dbReference type="PROSITE" id="PS51304"/>
    </source>
</evidence>
<dbReference type="PANTHER" id="PTHR11346">
    <property type="entry name" value="GALECTIN"/>
    <property type="match status" value="1"/>
</dbReference>
<reference evidence="5" key="1">
    <citation type="submission" date="2022-01" db="EMBL/GenBank/DDBJ databases">
        <authorList>
            <person name="King R."/>
        </authorList>
    </citation>
    <scope>NUCLEOTIDE SEQUENCE</scope>
</reference>
<keyword evidence="1 2" id="KW-0430">Lectin</keyword>
<evidence type="ECO:0000256" key="2">
    <source>
        <dbReference type="RuleBase" id="RU102079"/>
    </source>
</evidence>
<dbReference type="EMBL" id="OV725081">
    <property type="protein sequence ID" value="CAH1403668.1"/>
    <property type="molecule type" value="Genomic_DNA"/>
</dbReference>
<organism evidence="5 6">
    <name type="scientific">Nezara viridula</name>
    <name type="common">Southern green stink bug</name>
    <name type="synonym">Cimex viridulus</name>
    <dbReference type="NCBI Taxonomy" id="85310"/>
    <lineage>
        <taxon>Eukaryota</taxon>
        <taxon>Metazoa</taxon>
        <taxon>Ecdysozoa</taxon>
        <taxon>Arthropoda</taxon>
        <taxon>Hexapoda</taxon>
        <taxon>Insecta</taxon>
        <taxon>Pterygota</taxon>
        <taxon>Neoptera</taxon>
        <taxon>Paraneoptera</taxon>
        <taxon>Hemiptera</taxon>
        <taxon>Heteroptera</taxon>
        <taxon>Panheteroptera</taxon>
        <taxon>Pentatomomorpha</taxon>
        <taxon>Pentatomoidea</taxon>
        <taxon>Pentatomidae</taxon>
        <taxon>Pentatominae</taxon>
        <taxon>Nezara</taxon>
    </lineage>
</organism>
<feature type="domain" description="Galectin" evidence="4">
    <location>
        <begin position="206"/>
        <end position="342"/>
    </location>
</feature>
<proteinExistence type="predicted"/>
<evidence type="ECO:0000313" key="5">
    <source>
        <dbReference type="EMBL" id="CAH1403668.1"/>
    </source>
</evidence>
<evidence type="ECO:0000313" key="6">
    <source>
        <dbReference type="Proteomes" id="UP001152798"/>
    </source>
</evidence>
<dbReference type="GO" id="GO:0030246">
    <property type="term" value="F:carbohydrate binding"/>
    <property type="evidence" value="ECO:0007669"/>
    <property type="project" value="UniProtKB-UniRule"/>
</dbReference>
<dbReference type="InterPro" id="IPR013320">
    <property type="entry name" value="ConA-like_dom_sf"/>
</dbReference>
<dbReference type="CDD" id="cd00070">
    <property type="entry name" value="GLECT"/>
    <property type="match status" value="2"/>
</dbReference>
<dbReference type="PROSITE" id="PS51304">
    <property type="entry name" value="GALECTIN"/>
    <property type="match status" value="2"/>
</dbReference>
<protein>
    <recommendedName>
        <fullName evidence="2">Galectin</fullName>
    </recommendedName>
</protein>
<dbReference type="InterPro" id="IPR044156">
    <property type="entry name" value="Galectin-like"/>
</dbReference>
<sequence length="358" mass="41159">MQKSEVSLSKEVMKGSLSSSSEPQIRPSSKNRELAGEKSIQMFKRKSGQGVPFMHQLGNPLRPKDLLVVEGVILKYGLRFTINLLYGFNEIAFHLNPRLDQNYIARNTYLNGVWGDEEGFGLMKSPLLSGKGFQIMVFVSQDAYLVCVNGCHMFSFSHRVPPEKVEKIEIFGDIDLKAASLISSEVYPDSSIIKHKKNHETLHLPFFYNLEEDVKPGFKIEIKGKIKLLPVSFRVNLQSSEHVFPHPLIPYHLNVRYAPECYVVQNSWGFTGNNWDEEIRSPLPLSWSPGKDCEIDIYIYDSYILVKGEDWSLPVFKLRLDMDSVKYIYIQGDLTMTFFKITSFRRDEWDDIAAEQLK</sequence>
<dbReference type="SUPFAM" id="SSF49899">
    <property type="entry name" value="Concanavalin A-like lectins/glucanases"/>
    <property type="match status" value="2"/>
</dbReference>
<accession>A0A9P0HKH1</accession>
<dbReference type="InterPro" id="IPR001079">
    <property type="entry name" value="Galectin_CRD"/>
</dbReference>
<feature type="region of interest" description="Disordered" evidence="3">
    <location>
        <begin position="1"/>
        <end position="36"/>
    </location>
</feature>
<dbReference type="SMART" id="SM00908">
    <property type="entry name" value="Gal-bind_lectin"/>
    <property type="match status" value="2"/>
</dbReference>
<name>A0A9P0HKH1_NEZVI</name>
<feature type="domain" description="Galectin" evidence="4">
    <location>
        <begin position="53"/>
        <end position="182"/>
    </location>
</feature>
<feature type="compositionally biased region" description="Low complexity" evidence="3">
    <location>
        <begin position="16"/>
        <end position="28"/>
    </location>
</feature>
<gene>
    <name evidence="5" type="ORF">NEZAVI_LOCUS12245</name>
</gene>